<sequence length="431" mass="47591">MAPKKRGNKSAKAIPPAMKQALANVRKRKESVVVFIRDDLLLSEDTGLVTPSLGDSVHGDAFPDLRALLEARLEDNATERARLEQVARASFPTALQAWRGTIALQLYDRFAAGGPGVANLPPNASVEQKLHWLSLATTLFMCTRALDGSCADCADDDDVDDDDNVPDYDKMMRYPYVLSHKCLRGSDSATDDTPRAWSPATLAPDSGRTPLVADLVRASGLDPASATYQDMDACDGRLTCKLCLEKNLLDADCASTWWDCMGHFDAAHSGVDINPVMPLPYELRYPVGGRVDWVRLNPTAEAKARELAPRRTKDFGLAWRCVSCPAPFKVFQHRSIAEGHGLMWHGLGREAVQHGEGFVTVDNYLNVDGPELVYIWQLRQAGLSQYFPATELDAFYFNKLVKMFGKIPTTFPSRPAEKCAWSKFNQPGKRG</sequence>
<gene>
    <name evidence="1" type="ORF">EXIGLDRAFT_698586</name>
</gene>
<name>A0A165MN05_EXIGL</name>
<dbReference type="AlphaFoldDB" id="A0A165MN05"/>
<reference evidence="1 2" key="1">
    <citation type="journal article" date="2016" name="Mol. Biol. Evol.">
        <title>Comparative Genomics of Early-Diverging Mushroom-Forming Fungi Provides Insights into the Origins of Lignocellulose Decay Capabilities.</title>
        <authorList>
            <person name="Nagy L.G."/>
            <person name="Riley R."/>
            <person name="Tritt A."/>
            <person name="Adam C."/>
            <person name="Daum C."/>
            <person name="Floudas D."/>
            <person name="Sun H."/>
            <person name="Yadav J.S."/>
            <person name="Pangilinan J."/>
            <person name="Larsson K.H."/>
            <person name="Matsuura K."/>
            <person name="Barry K."/>
            <person name="Labutti K."/>
            <person name="Kuo R."/>
            <person name="Ohm R.A."/>
            <person name="Bhattacharya S.S."/>
            <person name="Shirouzu T."/>
            <person name="Yoshinaga Y."/>
            <person name="Martin F.M."/>
            <person name="Grigoriev I.V."/>
            <person name="Hibbett D.S."/>
        </authorList>
    </citation>
    <scope>NUCLEOTIDE SEQUENCE [LARGE SCALE GENOMIC DNA]</scope>
    <source>
        <strain evidence="1 2">HHB12029</strain>
    </source>
</reference>
<keyword evidence="2" id="KW-1185">Reference proteome</keyword>
<evidence type="ECO:0000313" key="1">
    <source>
        <dbReference type="EMBL" id="KZV99504.1"/>
    </source>
</evidence>
<proteinExistence type="predicted"/>
<evidence type="ECO:0000313" key="2">
    <source>
        <dbReference type="Proteomes" id="UP000077266"/>
    </source>
</evidence>
<dbReference type="OrthoDB" id="2745177at2759"/>
<dbReference type="EMBL" id="KV425909">
    <property type="protein sequence ID" value="KZV99504.1"/>
    <property type="molecule type" value="Genomic_DNA"/>
</dbReference>
<organism evidence="1 2">
    <name type="scientific">Exidia glandulosa HHB12029</name>
    <dbReference type="NCBI Taxonomy" id="1314781"/>
    <lineage>
        <taxon>Eukaryota</taxon>
        <taxon>Fungi</taxon>
        <taxon>Dikarya</taxon>
        <taxon>Basidiomycota</taxon>
        <taxon>Agaricomycotina</taxon>
        <taxon>Agaricomycetes</taxon>
        <taxon>Auriculariales</taxon>
        <taxon>Exidiaceae</taxon>
        <taxon>Exidia</taxon>
    </lineage>
</organism>
<dbReference type="InParanoid" id="A0A165MN05"/>
<accession>A0A165MN05</accession>
<dbReference type="Proteomes" id="UP000077266">
    <property type="component" value="Unassembled WGS sequence"/>
</dbReference>
<protein>
    <submittedName>
        <fullName evidence="1">Uncharacterized protein</fullName>
    </submittedName>
</protein>